<dbReference type="Gene3D" id="1.10.3720.10">
    <property type="entry name" value="MetI-like"/>
    <property type="match status" value="1"/>
</dbReference>
<reference evidence="9 10" key="1">
    <citation type="submission" date="2020-08" db="EMBL/GenBank/DDBJ databases">
        <title>Genomic Encyclopedia of Type Strains, Phase III (KMG-III): the genomes of soil and plant-associated and newly described type strains.</title>
        <authorList>
            <person name="Whitman W."/>
        </authorList>
    </citation>
    <scope>NUCLEOTIDE SEQUENCE [LARGE SCALE GENOMIC DNA]</scope>
    <source>
        <strain evidence="9 10">CECT 8693</strain>
    </source>
</reference>
<dbReference type="SUPFAM" id="SSF161098">
    <property type="entry name" value="MetI-like"/>
    <property type="match status" value="1"/>
</dbReference>
<keyword evidence="10" id="KW-1185">Reference proteome</keyword>
<protein>
    <submittedName>
        <fullName evidence="9">Multiple sugar transport system permease protein</fullName>
    </submittedName>
</protein>
<feature type="transmembrane region" description="Helical" evidence="7">
    <location>
        <begin position="96"/>
        <end position="115"/>
    </location>
</feature>
<evidence type="ECO:0000256" key="1">
    <source>
        <dbReference type="ARBA" id="ARBA00004651"/>
    </source>
</evidence>
<feature type="transmembrane region" description="Helical" evidence="7">
    <location>
        <begin position="127"/>
        <end position="148"/>
    </location>
</feature>
<dbReference type="PANTHER" id="PTHR30193:SF37">
    <property type="entry name" value="INNER MEMBRANE ABC TRANSPORTER PERMEASE PROTEIN YCJO"/>
    <property type="match status" value="1"/>
</dbReference>
<evidence type="ECO:0000256" key="2">
    <source>
        <dbReference type="ARBA" id="ARBA00022448"/>
    </source>
</evidence>
<keyword evidence="9" id="KW-0762">Sugar transport</keyword>
<evidence type="ECO:0000256" key="6">
    <source>
        <dbReference type="ARBA" id="ARBA00023136"/>
    </source>
</evidence>
<comment type="caution">
    <text evidence="9">The sequence shown here is derived from an EMBL/GenBank/DDBJ whole genome shotgun (WGS) entry which is preliminary data.</text>
</comment>
<keyword evidence="6 7" id="KW-0472">Membrane</keyword>
<feature type="transmembrane region" description="Helical" evidence="7">
    <location>
        <begin position="175"/>
        <end position="196"/>
    </location>
</feature>
<evidence type="ECO:0000256" key="4">
    <source>
        <dbReference type="ARBA" id="ARBA00022692"/>
    </source>
</evidence>
<sequence>MMLTHVLRLTARKGRELFRIRLSYRTQRYLFIYIVLGIPLLYFLSTRIVPILYAFNVSVRDWNLLSSDQPFVGFENFSLLFSDGIFRKSIVNTFKFVVIGVPGQLIVGLAVALLLQSIHRFRGFFRTIYFIPYVTSIIAVSWVFRWILMRNGWLNEVLLQLGLEPQLFLQSPHQALILITLTMIWQSIGFQMLVFMTGLEAIPRMYYEAASIDGAGAWRKFVHITLPLLNPVIVFSAVIGVIAYLQSFGQVLSMTNGGPLNSTTTMVLHIYNLAFLQFKMGRAAAATVVLFAIILLLTLLQLKVLKKNVEY</sequence>
<dbReference type="Pfam" id="PF00528">
    <property type="entry name" value="BPD_transp_1"/>
    <property type="match status" value="1"/>
</dbReference>
<evidence type="ECO:0000313" key="10">
    <source>
        <dbReference type="Proteomes" id="UP000567067"/>
    </source>
</evidence>
<evidence type="ECO:0000256" key="5">
    <source>
        <dbReference type="ARBA" id="ARBA00022989"/>
    </source>
</evidence>
<evidence type="ECO:0000313" key="9">
    <source>
        <dbReference type="EMBL" id="MBA9088382.1"/>
    </source>
</evidence>
<evidence type="ECO:0000256" key="7">
    <source>
        <dbReference type="RuleBase" id="RU363032"/>
    </source>
</evidence>
<keyword evidence="5 7" id="KW-1133">Transmembrane helix</keyword>
<dbReference type="PROSITE" id="PS50928">
    <property type="entry name" value="ABC_TM1"/>
    <property type="match status" value="1"/>
</dbReference>
<comment type="similarity">
    <text evidence="7">Belongs to the binding-protein-dependent transport system permease family.</text>
</comment>
<dbReference type="InterPro" id="IPR051393">
    <property type="entry name" value="ABC_transporter_permease"/>
</dbReference>
<dbReference type="GO" id="GO:0055085">
    <property type="term" value="P:transmembrane transport"/>
    <property type="evidence" value="ECO:0007669"/>
    <property type="project" value="InterPro"/>
</dbReference>
<dbReference type="Proteomes" id="UP000567067">
    <property type="component" value="Unassembled WGS sequence"/>
</dbReference>
<proteinExistence type="inferred from homology"/>
<comment type="subcellular location">
    <subcellularLocation>
        <location evidence="1 7">Cell membrane</location>
        <topology evidence="1 7">Multi-pass membrane protein</topology>
    </subcellularLocation>
</comment>
<accession>A0A7W3XU21</accession>
<feature type="domain" description="ABC transmembrane type-1" evidence="8">
    <location>
        <begin position="90"/>
        <end position="301"/>
    </location>
</feature>
<keyword evidence="3" id="KW-1003">Cell membrane</keyword>
<gene>
    <name evidence="9" type="ORF">FHR92_004881</name>
</gene>
<feature type="transmembrane region" description="Helical" evidence="7">
    <location>
        <begin position="228"/>
        <end position="246"/>
    </location>
</feature>
<feature type="transmembrane region" description="Helical" evidence="7">
    <location>
        <begin position="29"/>
        <end position="55"/>
    </location>
</feature>
<dbReference type="GO" id="GO:0005886">
    <property type="term" value="C:plasma membrane"/>
    <property type="evidence" value="ECO:0007669"/>
    <property type="project" value="UniProtKB-SubCell"/>
</dbReference>
<keyword evidence="4 7" id="KW-0812">Transmembrane</keyword>
<dbReference type="AlphaFoldDB" id="A0A7W3XU21"/>
<evidence type="ECO:0000259" key="8">
    <source>
        <dbReference type="PROSITE" id="PS50928"/>
    </source>
</evidence>
<evidence type="ECO:0000256" key="3">
    <source>
        <dbReference type="ARBA" id="ARBA00022475"/>
    </source>
</evidence>
<name>A0A7W3XU21_9BACL</name>
<organism evidence="9 10">
    <name type="scientific">Fontibacillus solani</name>
    <dbReference type="NCBI Taxonomy" id="1572857"/>
    <lineage>
        <taxon>Bacteria</taxon>
        <taxon>Bacillati</taxon>
        <taxon>Bacillota</taxon>
        <taxon>Bacilli</taxon>
        <taxon>Bacillales</taxon>
        <taxon>Paenibacillaceae</taxon>
        <taxon>Fontibacillus</taxon>
    </lineage>
</organism>
<keyword evidence="2 7" id="KW-0813">Transport</keyword>
<dbReference type="EMBL" id="JACJIP010000049">
    <property type="protein sequence ID" value="MBA9088382.1"/>
    <property type="molecule type" value="Genomic_DNA"/>
</dbReference>
<dbReference type="InterPro" id="IPR000515">
    <property type="entry name" value="MetI-like"/>
</dbReference>
<feature type="transmembrane region" description="Helical" evidence="7">
    <location>
        <begin position="283"/>
        <end position="302"/>
    </location>
</feature>
<dbReference type="PANTHER" id="PTHR30193">
    <property type="entry name" value="ABC TRANSPORTER PERMEASE PROTEIN"/>
    <property type="match status" value="1"/>
</dbReference>
<dbReference type="InterPro" id="IPR035906">
    <property type="entry name" value="MetI-like_sf"/>
</dbReference>
<dbReference type="CDD" id="cd06261">
    <property type="entry name" value="TM_PBP2"/>
    <property type="match status" value="1"/>
</dbReference>